<reference evidence="2" key="1">
    <citation type="submission" date="2017-03" db="EMBL/GenBank/DDBJ databases">
        <title>Draft genome sequence of Moraxella equi CCUG 4950T type strain.</title>
        <authorList>
            <person name="Salva-Serra F."/>
            <person name="Engstrom-Jakobsson H."/>
            <person name="Thorell K."/>
            <person name="Jaen-Luchoro D."/>
            <person name="Gonzales-Siles L."/>
            <person name="Karlsson R."/>
            <person name="Yazdan S."/>
            <person name="Boulund F."/>
            <person name="Johnning A."/>
            <person name="Engstrand L."/>
            <person name="Kristiansson E."/>
            <person name="Moore E."/>
        </authorList>
    </citation>
    <scope>NUCLEOTIDE SEQUENCE [LARGE SCALE GENOMIC DNA]</scope>
    <source>
        <strain evidence="2">CCUG 4441</strain>
    </source>
</reference>
<dbReference type="SUPFAM" id="SSF56349">
    <property type="entry name" value="DNA breaking-rejoining enzymes"/>
    <property type="match status" value="1"/>
</dbReference>
<evidence type="ECO:0000313" key="2">
    <source>
        <dbReference type="Proteomes" id="UP000191025"/>
    </source>
</evidence>
<dbReference type="AlphaFoldDB" id="A0A1V4GVR4"/>
<evidence type="ECO:0008006" key="3">
    <source>
        <dbReference type="Google" id="ProtNLM"/>
    </source>
</evidence>
<dbReference type="Proteomes" id="UP000191025">
    <property type="component" value="Unassembled WGS sequence"/>
</dbReference>
<name>A0A1V4GVR4_MORLA</name>
<accession>A0A1V4GVR4</accession>
<gene>
    <name evidence="1" type="ORF">B5J94_06855</name>
</gene>
<proteinExistence type="predicted"/>
<dbReference type="InterPro" id="IPR011010">
    <property type="entry name" value="DNA_brk_join_enz"/>
</dbReference>
<dbReference type="EMBL" id="MXAN01000046">
    <property type="protein sequence ID" value="OPH36759.1"/>
    <property type="molecule type" value="Genomic_DNA"/>
</dbReference>
<dbReference type="RefSeq" id="WP_062498411.1">
    <property type="nucleotide sequence ID" value="NZ_MXAN01000046.1"/>
</dbReference>
<sequence length="239" mass="27733">MGTITERKTKDGKTRYRVAIRINKDGVKYSESRTFSKKNLAESWLKKREAEIELNPDSLHTTPTDDMRFADIAQLYLDNVGNEFGRSHKMSILFIAKQPIGAKYVSKLKKADFANFAEERLKKVKPQTLSGDIVALRAVLRYAKMVRGMDVNLADFEDVILGLRYARKIKESTKRTRLPTSDELQALTNHFYSEYHTKKHPIKQCPMHLVMWLAIYTSRREGELVELRLSDFYETEQGH</sequence>
<comment type="caution">
    <text evidence="1">The sequence shown here is derived from an EMBL/GenBank/DDBJ whole genome shotgun (WGS) entry which is preliminary data.</text>
</comment>
<evidence type="ECO:0000313" key="1">
    <source>
        <dbReference type="EMBL" id="OPH36759.1"/>
    </source>
</evidence>
<dbReference type="GO" id="GO:0003677">
    <property type="term" value="F:DNA binding"/>
    <property type="evidence" value="ECO:0007669"/>
    <property type="project" value="InterPro"/>
</dbReference>
<organism evidence="1 2">
    <name type="scientific">Moraxella lacunata</name>
    <dbReference type="NCBI Taxonomy" id="477"/>
    <lineage>
        <taxon>Bacteria</taxon>
        <taxon>Pseudomonadati</taxon>
        <taxon>Pseudomonadota</taxon>
        <taxon>Gammaproteobacteria</taxon>
        <taxon>Moraxellales</taxon>
        <taxon>Moraxellaceae</taxon>
        <taxon>Moraxella</taxon>
    </lineage>
</organism>
<protein>
    <recommendedName>
        <fullName evidence="3">Integrase</fullName>
    </recommendedName>
</protein>